<evidence type="ECO:0000256" key="2">
    <source>
        <dbReference type="SAM" id="MobiDB-lite"/>
    </source>
</evidence>
<feature type="region of interest" description="Disordered" evidence="2">
    <location>
        <begin position="520"/>
        <end position="571"/>
    </location>
</feature>
<evidence type="ECO:0000313" key="3">
    <source>
        <dbReference type="EMBL" id="KAL0061624.1"/>
    </source>
</evidence>
<feature type="compositionally biased region" description="Basic and acidic residues" evidence="2">
    <location>
        <begin position="203"/>
        <end position="214"/>
    </location>
</feature>
<feature type="compositionally biased region" description="Polar residues" evidence="2">
    <location>
        <begin position="374"/>
        <end position="387"/>
    </location>
</feature>
<reference evidence="3 4" key="1">
    <citation type="submission" date="2024-05" db="EMBL/GenBank/DDBJ databases">
        <title>A draft genome resource for the thread blight pathogen Marasmius tenuissimus strain MS-2.</title>
        <authorList>
            <person name="Yulfo-Soto G.E."/>
            <person name="Baruah I.K."/>
            <person name="Amoako-Attah I."/>
            <person name="Bukari Y."/>
            <person name="Meinhardt L.W."/>
            <person name="Bailey B.A."/>
            <person name="Cohen S.P."/>
        </authorList>
    </citation>
    <scope>NUCLEOTIDE SEQUENCE [LARGE SCALE GENOMIC DNA]</scope>
    <source>
        <strain evidence="3 4">MS-2</strain>
    </source>
</reference>
<dbReference type="EMBL" id="JBBXMP010000129">
    <property type="protein sequence ID" value="KAL0061624.1"/>
    <property type="molecule type" value="Genomic_DNA"/>
</dbReference>
<organism evidence="3 4">
    <name type="scientific">Marasmius tenuissimus</name>
    <dbReference type="NCBI Taxonomy" id="585030"/>
    <lineage>
        <taxon>Eukaryota</taxon>
        <taxon>Fungi</taxon>
        <taxon>Dikarya</taxon>
        <taxon>Basidiomycota</taxon>
        <taxon>Agaricomycotina</taxon>
        <taxon>Agaricomycetes</taxon>
        <taxon>Agaricomycetidae</taxon>
        <taxon>Agaricales</taxon>
        <taxon>Marasmiineae</taxon>
        <taxon>Marasmiaceae</taxon>
        <taxon>Marasmius</taxon>
    </lineage>
</organism>
<keyword evidence="4" id="KW-1185">Reference proteome</keyword>
<feature type="region of interest" description="Disordered" evidence="2">
    <location>
        <begin position="335"/>
        <end position="480"/>
    </location>
</feature>
<comment type="caution">
    <text evidence="3">The sequence shown here is derived from an EMBL/GenBank/DDBJ whole genome shotgun (WGS) entry which is preliminary data.</text>
</comment>
<sequence>MDENDILIKENRELKEMMMKLDAEITNLKEGQSSTAGVTPLTTQVPSSALTLPRIVRSNRIRPLHGASTIPPLSSTGSGLSAPIRSTSIAMPPRAPIFTGITSTLLLRRLKRRQLNHTFHISSAPPPPLLSAPFTRVAIPIELPAFTPLPPQLRSKKRKRVDSLISEAPDPGPTLSPPPFEAQTGSEDGDEEDAVNKTKKRRVTESREVEESGPKPKTKSKSKLIGKGRALVPTSRPSPRSVPRLPPAKTPTLIDRLIASAASSLRPQGGRGPNVRAKLNSSILSVSASAKERTRRPQPQSVVGRILAAQNEMMGAVSTSKGRNAVDVVTALALSGPQPLSTGKRNQPEPPTVVATPDGTKRSSLPTAAAEPVTATSACCQEPSVTESPKLGLQPQPVRASLSTSLSSEKKPRPSSPFPPFQPGSVGMDVENPTPQLLVAIGPSCTPSDNLQSQTDPVVGMEKSKPQPIVKPLGSPVQSPVSDKFTEIVAIEKETSSSSGCFLQAQDANDTMDRAFLNFEDEEAPRKESGRMVVVLSDDSDDEVEEIPRMSVKLEEVNGGGGGPEDMGVAMDVDTGERGAEIDVDQEGIEPNLPITDENENDTDPPLGMNVDTELVSGTEETNSHRPSSPIVKPDTPSSWDLQYTPPEHLHSDLIKLFYQTGKPRKLNPNPRLICRSCAQARPMDKVSWKRFNVGESVFVMSRHVEKEHEGWYERVCGIEEEVRRIVEGLKEEGT</sequence>
<gene>
    <name evidence="3" type="ORF">AAF712_011541</name>
</gene>
<dbReference type="Proteomes" id="UP001437256">
    <property type="component" value="Unassembled WGS sequence"/>
</dbReference>
<name>A0ABR2ZK98_9AGAR</name>
<evidence type="ECO:0000313" key="4">
    <source>
        <dbReference type="Proteomes" id="UP001437256"/>
    </source>
</evidence>
<feature type="compositionally biased region" description="Basic residues" evidence="2">
    <location>
        <begin position="216"/>
        <end position="226"/>
    </location>
</feature>
<feature type="region of interest" description="Disordered" evidence="2">
    <location>
        <begin position="259"/>
        <end position="278"/>
    </location>
</feature>
<keyword evidence="1" id="KW-0175">Coiled coil</keyword>
<accession>A0ABR2ZK98</accession>
<feature type="region of interest" description="Disordered" evidence="2">
    <location>
        <begin position="146"/>
        <end position="249"/>
    </location>
</feature>
<feature type="compositionally biased region" description="Basic and acidic residues" evidence="2">
    <location>
        <begin position="546"/>
        <end position="556"/>
    </location>
</feature>
<feature type="compositionally biased region" description="Pro residues" evidence="2">
    <location>
        <begin position="170"/>
        <end position="180"/>
    </location>
</feature>
<evidence type="ECO:0000256" key="1">
    <source>
        <dbReference type="SAM" id="Coils"/>
    </source>
</evidence>
<proteinExistence type="predicted"/>
<feature type="compositionally biased region" description="Polar residues" evidence="2">
    <location>
        <begin position="445"/>
        <end position="456"/>
    </location>
</feature>
<feature type="compositionally biased region" description="Low complexity" evidence="2">
    <location>
        <begin position="227"/>
        <end position="243"/>
    </location>
</feature>
<feature type="region of interest" description="Disordered" evidence="2">
    <location>
        <begin position="617"/>
        <end position="640"/>
    </location>
</feature>
<feature type="coiled-coil region" evidence="1">
    <location>
        <begin position="4"/>
        <end position="31"/>
    </location>
</feature>
<protein>
    <submittedName>
        <fullName evidence="3">Uncharacterized protein</fullName>
    </submittedName>
</protein>